<organism evidence="4">
    <name type="scientific">Noctiluca scintillans</name>
    <name type="common">Sea sparkle</name>
    <name type="synonym">Red tide dinoflagellate</name>
    <dbReference type="NCBI Taxonomy" id="2966"/>
    <lineage>
        <taxon>Eukaryota</taxon>
        <taxon>Sar</taxon>
        <taxon>Alveolata</taxon>
        <taxon>Dinophyceae</taxon>
        <taxon>Noctilucales</taxon>
        <taxon>Noctilucaceae</taxon>
        <taxon>Noctiluca</taxon>
    </lineage>
</organism>
<proteinExistence type="inferred from homology"/>
<dbReference type="InterPro" id="IPR034904">
    <property type="entry name" value="FSCA_dom_sf"/>
</dbReference>
<dbReference type="GO" id="GO:0005198">
    <property type="term" value="F:structural molecule activity"/>
    <property type="evidence" value="ECO:0007669"/>
    <property type="project" value="UniProtKB-ARBA"/>
</dbReference>
<reference evidence="4" key="1">
    <citation type="submission" date="2021-01" db="EMBL/GenBank/DDBJ databases">
        <authorList>
            <person name="Corre E."/>
            <person name="Pelletier E."/>
            <person name="Niang G."/>
            <person name="Scheremetjew M."/>
            <person name="Finn R."/>
            <person name="Kale V."/>
            <person name="Holt S."/>
            <person name="Cochrane G."/>
            <person name="Meng A."/>
            <person name="Brown T."/>
            <person name="Cohen L."/>
        </authorList>
    </citation>
    <scope>NUCLEOTIDE SEQUENCE</scope>
</reference>
<dbReference type="GO" id="GO:0009536">
    <property type="term" value="C:plastid"/>
    <property type="evidence" value="ECO:0007669"/>
    <property type="project" value="UniProtKB-ARBA"/>
</dbReference>
<dbReference type="EMBL" id="HBFQ01023235">
    <property type="protein sequence ID" value="CAD8841944.1"/>
    <property type="molecule type" value="Transcribed_RNA"/>
</dbReference>
<dbReference type="Pfam" id="PF01106">
    <property type="entry name" value="NifU"/>
    <property type="match status" value="2"/>
</dbReference>
<feature type="chain" id="PRO_5031210578" description="NIF system FeS cluster assembly NifU C-terminal domain-containing protein" evidence="2">
    <location>
        <begin position="22"/>
        <end position="265"/>
    </location>
</feature>
<dbReference type="SUPFAM" id="SSF117916">
    <property type="entry name" value="Fe-S cluster assembly (FSCA) domain-like"/>
    <property type="match status" value="2"/>
</dbReference>
<dbReference type="InterPro" id="IPR001075">
    <property type="entry name" value="NIF_FeS_clus_asmbl_NifU_C"/>
</dbReference>
<dbReference type="PANTHER" id="PTHR11178:SF25">
    <property type="entry name" value="NIFU-LIKE PROTEIN 3, CHLOROPLASTIC"/>
    <property type="match status" value="1"/>
</dbReference>
<dbReference type="Gene3D" id="3.30.300.130">
    <property type="entry name" value="Fe-S cluster assembly (FSCA)"/>
    <property type="match status" value="2"/>
</dbReference>
<dbReference type="GO" id="GO:0005506">
    <property type="term" value="F:iron ion binding"/>
    <property type="evidence" value="ECO:0007669"/>
    <property type="project" value="InterPro"/>
</dbReference>
<comment type="similarity">
    <text evidence="1">Belongs to the NifU family.</text>
</comment>
<gene>
    <name evidence="4" type="ORF">NSCI0253_LOCUS16292</name>
</gene>
<evidence type="ECO:0000313" key="4">
    <source>
        <dbReference type="EMBL" id="CAD8841944.1"/>
    </source>
</evidence>
<feature type="domain" description="NIF system FeS cluster assembly NifU C-terminal" evidence="3">
    <location>
        <begin position="199"/>
        <end position="259"/>
    </location>
</feature>
<evidence type="ECO:0000256" key="1">
    <source>
        <dbReference type="ARBA" id="ARBA00006420"/>
    </source>
</evidence>
<dbReference type="GO" id="GO:0051536">
    <property type="term" value="F:iron-sulfur cluster binding"/>
    <property type="evidence" value="ECO:0007669"/>
    <property type="project" value="InterPro"/>
</dbReference>
<dbReference type="GO" id="GO:0005739">
    <property type="term" value="C:mitochondrion"/>
    <property type="evidence" value="ECO:0007669"/>
    <property type="project" value="TreeGrafter"/>
</dbReference>
<feature type="signal peptide" evidence="2">
    <location>
        <begin position="1"/>
        <end position="21"/>
    </location>
</feature>
<sequence length="265" mass="28342">MHKTRSGLVALFVSSVVFSRAFLLPRSTTPCDGKVARAALRASSAFEGQPPRSVRDSEVSSSVLLLGCTFVLAGCRPLHRRRRARAMLGATTVGDVVSPFQEKATPVFENVELSLSEENVQMVLDDVRPYLQGDGGDCRIAGIDGTVVKLELQGACSSCSASAVTLKMGIERTLKQRIPMISEVVAVLPNQEKLTEGGVEKVLESIRPFLSVGGGSIEIAGVREEDSPLVSVKMSGPPLKSMAIKVEIVNRLKSKFPGVEVEFSA</sequence>
<protein>
    <recommendedName>
        <fullName evidence="3">NIF system FeS cluster assembly NifU C-terminal domain-containing protein</fullName>
    </recommendedName>
</protein>
<name>A0A7S1A460_NOCSC</name>
<dbReference type="FunFam" id="3.30.300.130:FF:000003">
    <property type="entry name" value="NifU-like protein 3, chloroplastic"/>
    <property type="match status" value="1"/>
</dbReference>
<dbReference type="GO" id="GO:0016226">
    <property type="term" value="P:iron-sulfur cluster assembly"/>
    <property type="evidence" value="ECO:0007669"/>
    <property type="project" value="InterPro"/>
</dbReference>
<accession>A0A7S1A460</accession>
<keyword evidence="2" id="KW-0732">Signal</keyword>
<dbReference type="PANTHER" id="PTHR11178">
    <property type="entry name" value="IRON-SULFUR CLUSTER SCAFFOLD PROTEIN NFU-RELATED"/>
    <property type="match status" value="1"/>
</dbReference>
<feature type="domain" description="NIF system FeS cluster assembly NifU C-terminal" evidence="3">
    <location>
        <begin position="120"/>
        <end position="185"/>
    </location>
</feature>
<evidence type="ECO:0000259" key="3">
    <source>
        <dbReference type="Pfam" id="PF01106"/>
    </source>
</evidence>
<evidence type="ECO:0000256" key="2">
    <source>
        <dbReference type="SAM" id="SignalP"/>
    </source>
</evidence>
<dbReference type="AlphaFoldDB" id="A0A7S1A460"/>